<dbReference type="AlphaFoldDB" id="A0A395IFE6"/>
<protein>
    <submittedName>
        <fullName evidence="2">Uncharacterized protein</fullName>
    </submittedName>
</protein>
<dbReference type="OrthoDB" id="3535654at2759"/>
<feature type="region of interest" description="Disordered" evidence="1">
    <location>
        <begin position="111"/>
        <end position="138"/>
    </location>
</feature>
<evidence type="ECO:0000256" key="1">
    <source>
        <dbReference type="SAM" id="MobiDB-lite"/>
    </source>
</evidence>
<keyword evidence="3" id="KW-1185">Reference proteome</keyword>
<organism evidence="2 3">
    <name type="scientific">Monilinia fructigena</name>
    <dbReference type="NCBI Taxonomy" id="38457"/>
    <lineage>
        <taxon>Eukaryota</taxon>
        <taxon>Fungi</taxon>
        <taxon>Dikarya</taxon>
        <taxon>Ascomycota</taxon>
        <taxon>Pezizomycotina</taxon>
        <taxon>Leotiomycetes</taxon>
        <taxon>Helotiales</taxon>
        <taxon>Sclerotiniaceae</taxon>
        <taxon>Monilinia</taxon>
    </lineage>
</organism>
<evidence type="ECO:0000313" key="2">
    <source>
        <dbReference type="EMBL" id="RAL58916.1"/>
    </source>
</evidence>
<feature type="region of interest" description="Disordered" evidence="1">
    <location>
        <begin position="1"/>
        <end position="20"/>
    </location>
</feature>
<feature type="compositionally biased region" description="Basic and acidic residues" evidence="1">
    <location>
        <begin position="129"/>
        <end position="138"/>
    </location>
</feature>
<gene>
    <name evidence="2" type="ORF">DID88_009207</name>
</gene>
<evidence type="ECO:0000313" key="3">
    <source>
        <dbReference type="Proteomes" id="UP000249056"/>
    </source>
</evidence>
<reference evidence="2 3" key="1">
    <citation type="submission" date="2018-06" db="EMBL/GenBank/DDBJ databases">
        <title>Genome Sequence of the Brown Rot Fungal Pathogen Monilinia fructigena.</title>
        <authorList>
            <person name="Landi L."/>
            <person name="De Miccolis Angelini R.M."/>
            <person name="Pollastro S."/>
            <person name="Abate D."/>
            <person name="Faretra F."/>
            <person name="Romanazzi G."/>
        </authorList>
    </citation>
    <scope>NUCLEOTIDE SEQUENCE [LARGE SCALE GENOMIC DNA]</scope>
    <source>
        <strain evidence="2 3">Mfrg269</strain>
    </source>
</reference>
<comment type="caution">
    <text evidence="2">The sequence shown here is derived from an EMBL/GenBank/DDBJ whole genome shotgun (WGS) entry which is preliminary data.</text>
</comment>
<dbReference type="EMBL" id="QKRW01000064">
    <property type="protein sequence ID" value="RAL58916.1"/>
    <property type="molecule type" value="Genomic_DNA"/>
</dbReference>
<name>A0A395IFE6_9HELO</name>
<accession>A0A395IFE6</accession>
<dbReference type="Proteomes" id="UP000249056">
    <property type="component" value="Unassembled WGS sequence"/>
</dbReference>
<proteinExistence type="predicted"/>
<sequence>MSRVKTSKSSLQSTKELKEKAETSLKFLEKLSGEVEGLCHDNVDEVESSAVDTSSISASWKRTSEYKVDPEKEREVMALKKKGATVEDKLGEVSPTLTEETLYPRDTMATHFPVSSSHGNDTKKKSKHVTFEDAEDKRSDLPSFELDHVSADISELEKTTEEENLTQNIIVQSGNESDEKGESCDDFIDEELIKETAEIVRRAMIHLDTDVFNDALQQASEAALGLTSEDTKNTKSLPFKSSMKNTISTSWAQAYPHPQIQATDLIRAIEILVCLTRSTPDFNAMLEDTPESEYDALAVHIIYYLDMCTNAKCLEIIEGRSFCGMEIERVQVPSFGTWWRRAQEEMRGRVGEAWGKGVLSKSVLQNVNVDEGKWD</sequence>